<keyword evidence="3" id="KW-1185">Reference proteome</keyword>
<keyword evidence="1" id="KW-0812">Transmembrane</keyword>
<gene>
    <name evidence="2" type="ORF">HNQ40_001848</name>
</gene>
<sequence>MTFMDVLVYGFGGLSALVWGVALVINAVVFVQRVVRDKPSRLEPVGFVSLIAGIWAYFAARSVWPTLGWVGMAFVLLPLVLAVMAKGVDYPGPNSDAPMDSDNPNS</sequence>
<protein>
    <submittedName>
        <fullName evidence="2">Uncharacterized protein</fullName>
    </submittedName>
</protein>
<accession>A0A7X0H6N5</accession>
<name>A0A7X0H6N5_9BACT</name>
<comment type="caution">
    <text evidence="2">The sequence shown here is derived from an EMBL/GenBank/DDBJ whole genome shotgun (WGS) entry which is preliminary data.</text>
</comment>
<organism evidence="2 3">
    <name type="scientific">Algisphaera agarilytica</name>
    <dbReference type="NCBI Taxonomy" id="1385975"/>
    <lineage>
        <taxon>Bacteria</taxon>
        <taxon>Pseudomonadati</taxon>
        <taxon>Planctomycetota</taxon>
        <taxon>Phycisphaerae</taxon>
        <taxon>Phycisphaerales</taxon>
        <taxon>Phycisphaeraceae</taxon>
        <taxon>Algisphaera</taxon>
    </lineage>
</organism>
<dbReference type="AlphaFoldDB" id="A0A7X0H6N5"/>
<evidence type="ECO:0000313" key="2">
    <source>
        <dbReference type="EMBL" id="MBB6430042.1"/>
    </source>
</evidence>
<evidence type="ECO:0000313" key="3">
    <source>
        <dbReference type="Proteomes" id="UP000541810"/>
    </source>
</evidence>
<evidence type="ECO:0000256" key="1">
    <source>
        <dbReference type="SAM" id="Phobius"/>
    </source>
</evidence>
<keyword evidence="1" id="KW-1133">Transmembrane helix</keyword>
<dbReference type="RefSeq" id="WP_221435455.1">
    <property type="nucleotide sequence ID" value="NZ_JACHGY010000001.1"/>
</dbReference>
<feature type="transmembrane region" description="Helical" evidence="1">
    <location>
        <begin position="66"/>
        <end position="85"/>
    </location>
</feature>
<dbReference type="EMBL" id="JACHGY010000001">
    <property type="protein sequence ID" value="MBB6430042.1"/>
    <property type="molecule type" value="Genomic_DNA"/>
</dbReference>
<feature type="transmembrane region" description="Helical" evidence="1">
    <location>
        <begin position="42"/>
        <end position="60"/>
    </location>
</feature>
<proteinExistence type="predicted"/>
<reference evidence="2 3" key="1">
    <citation type="submission" date="2020-08" db="EMBL/GenBank/DDBJ databases">
        <title>Genomic Encyclopedia of Type Strains, Phase IV (KMG-IV): sequencing the most valuable type-strain genomes for metagenomic binning, comparative biology and taxonomic classification.</title>
        <authorList>
            <person name="Goeker M."/>
        </authorList>
    </citation>
    <scope>NUCLEOTIDE SEQUENCE [LARGE SCALE GENOMIC DNA]</scope>
    <source>
        <strain evidence="2 3">DSM 103725</strain>
    </source>
</reference>
<feature type="transmembrane region" description="Helical" evidence="1">
    <location>
        <begin position="6"/>
        <end position="30"/>
    </location>
</feature>
<keyword evidence="1" id="KW-0472">Membrane</keyword>
<dbReference type="Proteomes" id="UP000541810">
    <property type="component" value="Unassembled WGS sequence"/>
</dbReference>